<dbReference type="PANTHER" id="PTHR42991">
    <property type="entry name" value="ALDEHYDE DEHYDROGENASE"/>
    <property type="match status" value="1"/>
</dbReference>
<dbReference type="Proteomes" id="UP000293142">
    <property type="component" value="Unassembled WGS sequence"/>
</dbReference>
<evidence type="ECO:0000256" key="2">
    <source>
        <dbReference type="ARBA" id="ARBA00023002"/>
    </source>
</evidence>
<evidence type="ECO:0000313" key="4">
    <source>
        <dbReference type="EMBL" id="TBL69894.1"/>
    </source>
</evidence>
<dbReference type="Gene3D" id="3.40.605.10">
    <property type="entry name" value="Aldehyde Dehydrogenase, Chain A, domain 1"/>
    <property type="match status" value="1"/>
</dbReference>
<dbReference type="InterPro" id="IPR016161">
    <property type="entry name" value="Ald_DH/histidinol_DH"/>
</dbReference>
<gene>
    <name evidence="4" type="ORF">EYB31_34530</name>
</gene>
<dbReference type="InterPro" id="IPR016162">
    <property type="entry name" value="Ald_DH_N"/>
</dbReference>
<reference evidence="4 5" key="1">
    <citation type="submission" date="2019-02" db="EMBL/GenBank/DDBJ databases">
        <title>Paenibacillus sp. nov., isolated from surface-sterilized tissue of Thalictrum simplex L.</title>
        <authorList>
            <person name="Tuo L."/>
        </authorList>
    </citation>
    <scope>NUCLEOTIDE SEQUENCE [LARGE SCALE GENOMIC DNA]</scope>
    <source>
        <strain evidence="4 5">N2SHLJ1</strain>
    </source>
</reference>
<evidence type="ECO:0000259" key="3">
    <source>
        <dbReference type="Pfam" id="PF00171"/>
    </source>
</evidence>
<evidence type="ECO:0000256" key="1">
    <source>
        <dbReference type="ARBA" id="ARBA00009986"/>
    </source>
</evidence>
<dbReference type="PANTHER" id="PTHR42991:SF1">
    <property type="entry name" value="ALDEHYDE DEHYDROGENASE"/>
    <property type="match status" value="1"/>
</dbReference>
<dbReference type="InterPro" id="IPR015590">
    <property type="entry name" value="Aldehyde_DH_dom"/>
</dbReference>
<dbReference type="InterPro" id="IPR051020">
    <property type="entry name" value="ALDH-related_metabolic_enz"/>
</dbReference>
<keyword evidence="5" id="KW-1185">Reference proteome</keyword>
<dbReference type="EMBL" id="SIRE01000035">
    <property type="protein sequence ID" value="TBL69894.1"/>
    <property type="molecule type" value="Genomic_DNA"/>
</dbReference>
<organism evidence="4 5">
    <name type="scientific">Paenibacillus thalictri</name>
    <dbReference type="NCBI Taxonomy" id="2527873"/>
    <lineage>
        <taxon>Bacteria</taxon>
        <taxon>Bacillati</taxon>
        <taxon>Bacillota</taxon>
        <taxon>Bacilli</taxon>
        <taxon>Bacillales</taxon>
        <taxon>Paenibacillaceae</taxon>
        <taxon>Paenibacillus</taxon>
    </lineage>
</organism>
<comment type="caution">
    <text evidence="4">The sequence shown here is derived from an EMBL/GenBank/DDBJ whole genome shotgun (WGS) entry which is preliminary data.</text>
</comment>
<dbReference type="Pfam" id="PF00171">
    <property type="entry name" value="Aldedh"/>
    <property type="match status" value="1"/>
</dbReference>
<feature type="domain" description="Aldehyde dehydrogenase" evidence="3">
    <location>
        <begin position="22"/>
        <end position="475"/>
    </location>
</feature>
<dbReference type="Gene3D" id="3.40.309.10">
    <property type="entry name" value="Aldehyde Dehydrogenase, Chain A, domain 2"/>
    <property type="match status" value="1"/>
</dbReference>
<dbReference type="FunFam" id="3.40.605.10:FF:000007">
    <property type="entry name" value="NAD/NADP-dependent betaine aldehyde dehydrogenase"/>
    <property type="match status" value="1"/>
</dbReference>
<dbReference type="GO" id="GO:0008911">
    <property type="term" value="F:lactaldehyde dehydrogenase (NAD+) activity"/>
    <property type="evidence" value="ECO:0007669"/>
    <property type="project" value="TreeGrafter"/>
</dbReference>
<proteinExistence type="inferred from homology"/>
<dbReference type="RefSeq" id="WP_131018159.1">
    <property type="nucleotide sequence ID" value="NZ_SIRE01000035.1"/>
</dbReference>
<dbReference type="SUPFAM" id="SSF53720">
    <property type="entry name" value="ALDH-like"/>
    <property type="match status" value="1"/>
</dbReference>
<keyword evidence="2" id="KW-0560">Oxidoreductase</keyword>
<sequence>MTNERDVITIGSIIGGCADFSGETFPVYNKYNGELLAHVHKASREVVERAVGNALHTFKTNTLSPAERSGILSKAARMLQERKEQFAASLVKEVGRTIKDCRVEIDRAVTTFTIAAEEAKRITGHCVPIAGQPGNENRLSFTIRVPVGVVCAITPFNNPINLTAHKIAPAIAAGNATVLKPAELTPISVMLLVEVLQEAGLPPGFLNVVNGFGHETGQYLLEDDRINMYTFTGSLRVGKHIKQSTGIRKVTLELGSNSPNIIHRDAGPLDEIAQLSALRGFTTANGQACTSVQRLYVHKDIHDEITAKMVQFASTLKVGNPEESDTDIGPLISGKEAARIEAWVNEAVAEGAQILCGGKRDGSFYQPTIVTNVKPDMKIMCQELFGPVINIVPYDDIDWVFEQTNRSEYGLQVGIFTNDLQLAMRAAHELEAGGVNINDVSSFRSDIMPYGGIKNSGLGKEGPRYAIEEMTDERIVNIKM</sequence>
<comment type="similarity">
    <text evidence="1">Belongs to the aldehyde dehydrogenase family.</text>
</comment>
<accession>A0A4Q9DG03</accession>
<dbReference type="AlphaFoldDB" id="A0A4Q9DG03"/>
<protein>
    <submittedName>
        <fullName evidence="4">Aldehyde dehydrogenase family protein</fullName>
    </submittedName>
</protein>
<dbReference type="InterPro" id="IPR016163">
    <property type="entry name" value="Ald_DH_C"/>
</dbReference>
<evidence type="ECO:0000313" key="5">
    <source>
        <dbReference type="Proteomes" id="UP000293142"/>
    </source>
</evidence>
<name>A0A4Q9DG03_9BACL</name>
<dbReference type="OrthoDB" id="20170at2"/>
<dbReference type="PROSITE" id="PS51257">
    <property type="entry name" value="PROKAR_LIPOPROTEIN"/>
    <property type="match status" value="1"/>
</dbReference>